<evidence type="ECO:0000256" key="1">
    <source>
        <dbReference type="SAM" id="MobiDB-lite"/>
    </source>
</evidence>
<reference evidence="3 4" key="1">
    <citation type="submission" date="2023-11" db="EMBL/GenBank/DDBJ databases">
        <title>Genome sequence of Microbacterium rhizosphaerae KACC 19337.</title>
        <authorList>
            <person name="Choi H."/>
            <person name="Kim S."/>
            <person name="Kim Y."/>
            <person name="Kwon S.-W."/>
            <person name="Heo J."/>
        </authorList>
    </citation>
    <scope>NUCLEOTIDE SEQUENCE [LARGE SCALE GENOMIC DNA]</scope>
    <source>
        <strain evidence="3 4">KACC 19337</strain>
    </source>
</reference>
<feature type="signal peptide" evidence="2">
    <location>
        <begin position="1"/>
        <end position="35"/>
    </location>
</feature>
<proteinExistence type="predicted"/>
<feature type="chain" id="PRO_5047549959" evidence="2">
    <location>
        <begin position="36"/>
        <end position="599"/>
    </location>
</feature>
<organism evidence="3 4">
    <name type="scientific">Microbacterium rhizosphaerae</name>
    <dbReference type="NCBI Taxonomy" id="1678237"/>
    <lineage>
        <taxon>Bacteria</taxon>
        <taxon>Bacillati</taxon>
        <taxon>Actinomycetota</taxon>
        <taxon>Actinomycetes</taxon>
        <taxon>Micrococcales</taxon>
        <taxon>Microbacteriaceae</taxon>
        <taxon>Microbacterium</taxon>
    </lineage>
</organism>
<protein>
    <submittedName>
        <fullName evidence="3">Uncharacterized protein</fullName>
    </submittedName>
</protein>
<feature type="region of interest" description="Disordered" evidence="1">
    <location>
        <begin position="73"/>
        <end position="96"/>
    </location>
</feature>
<accession>A0ABZ0SR30</accession>
<keyword evidence="2" id="KW-0732">Signal</keyword>
<evidence type="ECO:0000256" key="2">
    <source>
        <dbReference type="SAM" id="SignalP"/>
    </source>
</evidence>
<evidence type="ECO:0000313" key="4">
    <source>
        <dbReference type="Proteomes" id="UP001323798"/>
    </source>
</evidence>
<sequence>MSTHDLPPARRRGLICIGVVSAFAVAFLTPGAADAILTGSTFEGNDGNMVHTGTNTDWDNVAGLNTGIDKASGSSDNAFGQGTKEDNPAVTVVNGSIPPNKNDLTRFYEASEQVSNGDIFLYLAWERLVNIGNANLDFEINQKTTTGFTANTTGAVTLNRTAGDLLVTYDFGGSGTPTLGLNTWLTAAHGDSVSSCFSANALPCWGNHKTLGSTTAEGAVNTAQIAEPIAGGNLGVGLFGEAAINLTAAGVFPPGVCEAFGSAFIKSRSSSSFTAEVKDFIAPIGVNISNCGSITINKVTQNAPAGDTTTFPYTTSNLTPASFSLAGGGQRVFQNLGQGTYGVTEGTNPTGWDFVSLTCDTAEQITGKAVSISLSPGQNVTCTYTNHYTNSPTIATTLSATSVDVGSTVHDSATLSGASGNAGGTVTYTVYTDSACSLGARDAGTKAVTNGVVTDSNGLAFNSVGTFYWQAVYSGDANNNTATSACTSEVLTVNPKQPSVSTAQSLIPNDSFTLSGGFNPTGSITFNLYAPGDTTCTGAVQYTETVPVASGNGTYSTSNTSFVASTEGTWRWASSYGGDTNNKSATSTCGTEQFTILNH</sequence>
<keyword evidence="4" id="KW-1185">Reference proteome</keyword>
<gene>
    <name evidence="3" type="ORF">SM116_03015</name>
</gene>
<name>A0ABZ0SR30_9MICO</name>
<dbReference type="Proteomes" id="UP001323798">
    <property type="component" value="Chromosome"/>
</dbReference>
<dbReference type="RefSeq" id="WP_320942985.1">
    <property type="nucleotide sequence ID" value="NZ_BAABEU010000011.1"/>
</dbReference>
<dbReference type="EMBL" id="CP139368">
    <property type="protein sequence ID" value="WPR90273.1"/>
    <property type="molecule type" value="Genomic_DNA"/>
</dbReference>
<evidence type="ECO:0000313" key="3">
    <source>
        <dbReference type="EMBL" id="WPR90273.1"/>
    </source>
</evidence>